<feature type="binding site" evidence="5">
    <location>
        <begin position="261"/>
        <end position="262"/>
    </location>
    <ligand>
        <name>GTP</name>
        <dbReference type="ChEBI" id="CHEBI:37565"/>
    </ligand>
</feature>
<dbReference type="PROSITE" id="PS51882">
    <property type="entry name" value="G_ALPHA"/>
    <property type="match status" value="1"/>
</dbReference>
<dbReference type="PANTHER" id="PTHR10218:SF360">
    <property type="entry name" value="GUANINE NUCLEOTIDE-BINDING PROTEIN SUBUNIT ALPHA HOMOLOG"/>
    <property type="match status" value="1"/>
</dbReference>
<dbReference type="SMART" id="SM00275">
    <property type="entry name" value="G_alpha"/>
    <property type="match status" value="1"/>
</dbReference>
<dbReference type="AlphaFoldDB" id="A0A8H5I0M1"/>
<reference evidence="7 8" key="1">
    <citation type="journal article" date="2020" name="ISME J.">
        <title>Uncovering the hidden diversity of litter-decomposition mechanisms in mushroom-forming fungi.</title>
        <authorList>
            <person name="Floudas D."/>
            <person name="Bentzer J."/>
            <person name="Ahren D."/>
            <person name="Johansson T."/>
            <person name="Persson P."/>
            <person name="Tunlid A."/>
        </authorList>
    </citation>
    <scope>NUCLEOTIDE SEQUENCE [LARGE SCALE GENOMIC DNA]</scope>
    <source>
        <strain evidence="7 8">CBS 406.79</strain>
    </source>
</reference>
<evidence type="ECO:0000256" key="3">
    <source>
        <dbReference type="ARBA" id="ARBA00023134"/>
    </source>
</evidence>
<dbReference type="GO" id="GO:0005834">
    <property type="term" value="C:heterotrimeric G-protein complex"/>
    <property type="evidence" value="ECO:0007669"/>
    <property type="project" value="TreeGrafter"/>
</dbReference>
<keyword evidence="1 6" id="KW-0479">Metal-binding</keyword>
<protein>
    <submittedName>
        <fullName evidence="7">Uncharacterized protein</fullName>
    </submittedName>
</protein>
<dbReference type="GO" id="GO:0046872">
    <property type="term" value="F:metal ion binding"/>
    <property type="evidence" value="ECO:0007669"/>
    <property type="project" value="UniProtKB-KW"/>
</dbReference>
<dbReference type="FunFam" id="3.40.50.300:FF:000692">
    <property type="entry name" value="Guanine nucleotide-binding protein subunit alpha"/>
    <property type="match status" value="1"/>
</dbReference>
<evidence type="ECO:0000313" key="8">
    <source>
        <dbReference type="Proteomes" id="UP000518752"/>
    </source>
</evidence>
<comment type="caution">
    <text evidence="7">The sequence shown here is derived from an EMBL/GenBank/DDBJ whole genome shotgun (WGS) entry which is preliminary data.</text>
</comment>
<dbReference type="GO" id="GO:0031683">
    <property type="term" value="F:G-protein beta/gamma-subunit complex binding"/>
    <property type="evidence" value="ECO:0007669"/>
    <property type="project" value="InterPro"/>
</dbReference>
<dbReference type="PANTHER" id="PTHR10218">
    <property type="entry name" value="GTP-BINDING PROTEIN ALPHA SUBUNIT"/>
    <property type="match status" value="1"/>
</dbReference>
<dbReference type="GO" id="GO:0003924">
    <property type="term" value="F:GTPase activity"/>
    <property type="evidence" value="ECO:0007669"/>
    <property type="project" value="InterPro"/>
</dbReference>
<dbReference type="Proteomes" id="UP000518752">
    <property type="component" value="Unassembled WGS sequence"/>
</dbReference>
<dbReference type="Pfam" id="PF00503">
    <property type="entry name" value="G-alpha"/>
    <property type="match status" value="1"/>
</dbReference>
<dbReference type="SUPFAM" id="SSF52540">
    <property type="entry name" value="P-loop containing nucleoside triphosphate hydrolases"/>
    <property type="match status" value="1"/>
</dbReference>
<evidence type="ECO:0000256" key="5">
    <source>
        <dbReference type="PIRSR" id="PIRSR601019-1"/>
    </source>
</evidence>
<evidence type="ECO:0000256" key="4">
    <source>
        <dbReference type="ARBA" id="ARBA00023224"/>
    </source>
</evidence>
<dbReference type="InterPro" id="IPR011025">
    <property type="entry name" value="GproteinA_insert"/>
</dbReference>
<keyword evidence="4" id="KW-0807">Transducer</keyword>
<accession>A0A8H5I0M1</accession>
<dbReference type="Gene3D" id="1.10.400.10">
    <property type="entry name" value="GI Alpha 1, domain 2-like"/>
    <property type="match status" value="1"/>
</dbReference>
<dbReference type="SUPFAM" id="SSF47895">
    <property type="entry name" value="Transducin (alpha subunit), insertion domain"/>
    <property type="match status" value="1"/>
</dbReference>
<dbReference type="Gene3D" id="3.40.50.300">
    <property type="entry name" value="P-loop containing nucleotide triphosphate hydrolases"/>
    <property type="match status" value="2"/>
</dbReference>
<feature type="binding site" evidence="6">
    <location>
        <position position="292"/>
    </location>
    <ligand>
        <name>Mg(2+)</name>
        <dbReference type="ChEBI" id="CHEBI:18420"/>
    </ligand>
</feature>
<gene>
    <name evidence="7" type="ORF">D9757_000975</name>
</gene>
<dbReference type="EMBL" id="JAACJN010000004">
    <property type="protein sequence ID" value="KAF5392833.1"/>
    <property type="molecule type" value="Genomic_DNA"/>
</dbReference>
<evidence type="ECO:0000313" key="7">
    <source>
        <dbReference type="EMBL" id="KAF5392833.1"/>
    </source>
</evidence>
<keyword evidence="8" id="KW-1185">Reference proteome</keyword>
<proteinExistence type="predicted"/>
<dbReference type="GO" id="GO:0007188">
    <property type="term" value="P:adenylate cyclase-modulating G protein-coupled receptor signaling pathway"/>
    <property type="evidence" value="ECO:0007669"/>
    <property type="project" value="TreeGrafter"/>
</dbReference>
<evidence type="ECO:0000256" key="6">
    <source>
        <dbReference type="PIRSR" id="PIRSR601019-2"/>
    </source>
</evidence>
<evidence type="ECO:0000256" key="1">
    <source>
        <dbReference type="ARBA" id="ARBA00022723"/>
    </source>
</evidence>
<name>A0A8H5I0M1_9AGAR</name>
<dbReference type="OrthoDB" id="5817230at2759"/>
<dbReference type="GO" id="GO:0005525">
    <property type="term" value="F:GTP binding"/>
    <property type="evidence" value="ECO:0007669"/>
    <property type="project" value="UniProtKB-KW"/>
</dbReference>
<keyword evidence="3 5" id="KW-0342">GTP-binding</keyword>
<sequence length="494" mass="56165">MVHPTDDLEDPFVKLLQQEIEDETPAQTTARLKRESDAQRISDEIDERIKHDRAIAKKESAVVKVLLLGQAESGKSTTLKNFRMHYDTEAWGKERNGWRAVVQLNVVRSILTILAVINAELNGEALDDTQDDKTNEPMNFSDSHQLLMIRLAPLRGVESNLQRWLGSGAEPYPTSGPMAATPFDAPVYKAADANENAPGSVAQREFAVRCWLDVVDPEAQNNLDFESVTIGLAGHSADMKALWEDEVVQRALAKRKLILPDSAGFFLNELDRIATRHYTVTDDDIVRARLRTVGIQATVQRCADGRAQRVYPISIHNLKLTSLSGINGAWEWRIYDVGGCRTNRPAWLPFFENTDVIIFLSPVSCFDERLDEDRRVNRLEDSIILWRSICSSKLLTKTQLILFMNKCDLLKRKLKNGILVKDYLISYGERPNEVMEFVKYLREKFKEILKHYSTITRKAYIYPTTVTDTQATAKTLASVRDGIFRENLTRSHLI</sequence>
<evidence type="ECO:0000256" key="2">
    <source>
        <dbReference type="ARBA" id="ARBA00022741"/>
    </source>
</evidence>
<dbReference type="InterPro" id="IPR001019">
    <property type="entry name" value="Gprotein_alpha_su"/>
</dbReference>
<organism evidence="7 8">
    <name type="scientific">Collybiopsis confluens</name>
    <dbReference type="NCBI Taxonomy" id="2823264"/>
    <lineage>
        <taxon>Eukaryota</taxon>
        <taxon>Fungi</taxon>
        <taxon>Dikarya</taxon>
        <taxon>Basidiomycota</taxon>
        <taxon>Agaricomycotina</taxon>
        <taxon>Agaricomycetes</taxon>
        <taxon>Agaricomycetidae</taxon>
        <taxon>Agaricales</taxon>
        <taxon>Marasmiineae</taxon>
        <taxon>Omphalotaceae</taxon>
        <taxon>Collybiopsis</taxon>
    </lineage>
</organism>
<dbReference type="PRINTS" id="PR00318">
    <property type="entry name" value="GPROTEINA"/>
</dbReference>
<keyword evidence="2 5" id="KW-0547">Nucleotide-binding</keyword>
<dbReference type="GO" id="GO:0001664">
    <property type="term" value="F:G protein-coupled receptor binding"/>
    <property type="evidence" value="ECO:0007669"/>
    <property type="project" value="TreeGrafter"/>
</dbReference>
<keyword evidence="6" id="KW-0460">Magnesium</keyword>
<dbReference type="InterPro" id="IPR027417">
    <property type="entry name" value="P-loop_NTPase"/>
</dbReference>
<feature type="binding site" evidence="5">
    <location>
        <begin position="405"/>
        <end position="408"/>
    </location>
    <ligand>
        <name>GTP</name>
        <dbReference type="ChEBI" id="CHEBI:37565"/>
    </ligand>
</feature>
<dbReference type="GO" id="GO:0005737">
    <property type="term" value="C:cytoplasm"/>
    <property type="evidence" value="ECO:0007669"/>
    <property type="project" value="TreeGrafter"/>
</dbReference>